<dbReference type="AlphaFoldDB" id="A0A182XXN0"/>
<organism evidence="1 2">
    <name type="scientific">Anopheles stephensi</name>
    <name type="common">Indo-Pakistan malaria mosquito</name>
    <dbReference type="NCBI Taxonomy" id="30069"/>
    <lineage>
        <taxon>Eukaryota</taxon>
        <taxon>Metazoa</taxon>
        <taxon>Ecdysozoa</taxon>
        <taxon>Arthropoda</taxon>
        <taxon>Hexapoda</taxon>
        <taxon>Insecta</taxon>
        <taxon>Pterygota</taxon>
        <taxon>Neoptera</taxon>
        <taxon>Endopterygota</taxon>
        <taxon>Diptera</taxon>
        <taxon>Nematocera</taxon>
        <taxon>Culicoidea</taxon>
        <taxon>Culicidae</taxon>
        <taxon>Anophelinae</taxon>
        <taxon>Anopheles</taxon>
    </lineage>
</organism>
<keyword evidence="2" id="KW-1185">Reference proteome</keyword>
<dbReference type="VEuPathDB" id="VectorBase:ASTEI00966"/>
<name>A0A182XXN0_ANOST</name>
<sequence length="304" mass="34080">MHLHINGFHFVVFGVSIVSVAGLLLARPCFIQGNPWVTLGNIRRRARPVVMMGENAGHNPFNTFPGMTRYGNCLEIHFSFVFETINITIVCGRTKQQHHLVRTPAGGHEPQRERPRPQCPLYTPGVKWPLANLIYLEYDSQRFELSSCVTVNETHSYHGQLMLTDDDETRSHLLPGYLPMWQQRVKQPGVVPFRFDGNCSECNFRNEYVAFMPNAQQNVENAPPEAQPYCREGGNASEASSKAKAPNSHITMQVNVAISDLMVKLLVPTVMLFSGVVLLRVCLRGKQHPASATVVPEGHANEKH</sequence>
<dbReference type="EnsemblMetazoa" id="ASTEI00966-RA">
    <property type="protein sequence ID" value="ASTEI00966-PA"/>
    <property type="gene ID" value="ASTEI00966"/>
</dbReference>
<dbReference type="Proteomes" id="UP000076408">
    <property type="component" value="Unassembled WGS sequence"/>
</dbReference>
<evidence type="ECO:0000313" key="2">
    <source>
        <dbReference type="Proteomes" id="UP000076408"/>
    </source>
</evidence>
<reference evidence="2" key="1">
    <citation type="journal article" date="2014" name="Genome Biol.">
        <title>Genome analysis of a major urban malaria vector mosquito, Anopheles stephensi.</title>
        <authorList>
            <person name="Jiang X."/>
            <person name="Peery A."/>
            <person name="Hall A.B."/>
            <person name="Sharma A."/>
            <person name="Chen X.G."/>
            <person name="Waterhouse R.M."/>
            <person name="Komissarov A."/>
            <person name="Riehle M.M."/>
            <person name="Shouche Y."/>
            <person name="Sharakhova M.V."/>
            <person name="Lawson D."/>
            <person name="Pakpour N."/>
            <person name="Arensburger P."/>
            <person name="Davidson V.L."/>
            <person name="Eiglmeier K."/>
            <person name="Emrich S."/>
            <person name="George P."/>
            <person name="Kennedy R.C."/>
            <person name="Mane S.P."/>
            <person name="Maslen G."/>
            <person name="Oringanje C."/>
            <person name="Qi Y."/>
            <person name="Settlage R."/>
            <person name="Tojo M."/>
            <person name="Tubio J.M."/>
            <person name="Unger M.F."/>
            <person name="Wang B."/>
            <person name="Vernick K.D."/>
            <person name="Ribeiro J.M."/>
            <person name="James A.A."/>
            <person name="Michel K."/>
            <person name="Riehle M.A."/>
            <person name="Luckhart S."/>
            <person name="Sharakhov I.V."/>
            <person name="Tu Z."/>
        </authorList>
    </citation>
    <scope>NUCLEOTIDE SEQUENCE [LARGE SCALE GENOMIC DNA]</scope>
    <source>
        <strain evidence="2">Indian</strain>
    </source>
</reference>
<reference evidence="1" key="2">
    <citation type="submission" date="2020-05" db="UniProtKB">
        <authorList>
            <consortium name="EnsemblMetazoa"/>
        </authorList>
    </citation>
    <scope>IDENTIFICATION</scope>
    <source>
        <strain evidence="1">Indian</strain>
    </source>
</reference>
<proteinExistence type="predicted"/>
<evidence type="ECO:0000313" key="1">
    <source>
        <dbReference type="EnsemblMetazoa" id="ASTEI00966-PA"/>
    </source>
</evidence>
<dbReference type="STRING" id="30069.A0A182XXN0"/>
<protein>
    <submittedName>
        <fullName evidence="1">Uncharacterized protein</fullName>
    </submittedName>
</protein>
<accession>A0A182XXN0</accession>